<protein>
    <submittedName>
        <fullName evidence="2">Transposase</fullName>
    </submittedName>
</protein>
<accession>A0A6I6AN81</accession>
<dbReference type="GO" id="GO:0006313">
    <property type="term" value="P:DNA transposition"/>
    <property type="evidence" value="ECO:0007669"/>
    <property type="project" value="InterPro"/>
</dbReference>
<dbReference type="Proteomes" id="UP000427281">
    <property type="component" value="Chromosome"/>
</dbReference>
<organism evidence="2 3">
    <name type="scientific">Gimesia benthica</name>
    <dbReference type="NCBI Taxonomy" id="2608982"/>
    <lineage>
        <taxon>Bacteria</taxon>
        <taxon>Pseudomonadati</taxon>
        <taxon>Planctomycetota</taxon>
        <taxon>Planctomycetia</taxon>
        <taxon>Planctomycetales</taxon>
        <taxon>Planctomycetaceae</taxon>
        <taxon>Gimesia</taxon>
    </lineage>
</organism>
<keyword evidence="3" id="KW-1185">Reference proteome</keyword>
<dbReference type="InterPro" id="IPR002559">
    <property type="entry name" value="Transposase_11"/>
</dbReference>
<dbReference type="InterPro" id="IPR012337">
    <property type="entry name" value="RNaseH-like_sf"/>
</dbReference>
<dbReference type="SUPFAM" id="SSF53098">
    <property type="entry name" value="Ribonuclease H-like"/>
    <property type="match status" value="1"/>
</dbReference>
<evidence type="ECO:0000259" key="1">
    <source>
        <dbReference type="Pfam" id="PF01609"/>
    </source>
</evidence>
<dbReference type="AlphaFoldDB" id="A0A6I6AN81"/>
<dbReference type="PANTHER" id="PTHR33258">
    <property type="entry name" value="TRANSPOSASE INSL FOR INSERTION SEQUENCE ELEMENT IS186A-RELATED"/>
    <property type="match status" value="1"/>
</dbReference>
<dbReference type="PANTHER" id="PTHR33258:SF1">
    <property type="entry name" value="TRANSPOSASE INSL FOR INSERTION SEQUENCE ELEMENT IS186A-RELATED"/>
    <property type="match status" value="1"/>
</dbReference>
<dbReference type="GO" id="GO:0004803">
    <property type="term" value="F:transposase activity"/>
    <property type="evidence" value="ECO:0007669"/>
    <property type="project" value="InterPro"/>
</dbReference>
<feature type="domain" description="Transposase IS4-like" evidence="1">
    <location>
        <begin position="34"/>
        <end position="97"/>
    </location>
</feature>
<evidence type="ECO:0000313" key="2">
    <source>
        <dbReference type="EMBL" id="QGQ27092.1"/>
    </source>
</evidence>
<dbReference type="GO" id="GO:0003677">
    <property type="term" value="F:DNA binding"/>
    <property type="evidence" value="ECO:0007669"/>
    <property type="project" value="InterPro"/>
</dbReference>
<dbReference type="KEGG" id="gim:F1728_24860"/>
<gene>
    <name evidence="2" type="ORF">F1728_24860</name>
</gene>
<dbReference type="Pfam" id="PF01609">
    <property type="entry name" value="DDE_Tnp_1"/>
    <property type="match status" value="1"/>
</dbReference>
<sequence length="150" mass="17451">MSQGIWVLPSHGEPKCQDHLVRRITVKITPHPKRGGRRWEGATQDLVVATNLLDVPAEVIALIYQHRWQIELFFRFLKHVLGCRHLFSQDPQGVQIQTYCEMIDCLLISLITGKKPTLRTYEMLCFYFSGLADEEDLINHINRLQSHESR</sequence>
<dbReference type="EMBL" id="CP043930">
    <property type="protein sequence ID" value="QGQ27092.1"/>
    <property type="molecule type" value="Genomic_DNA"/>
</dbReference>
<evidence type="ECO:0000313" key="3">
    <source>
        <dbReference type="Proteomes" id="UP000427281"/>
    </source>
</evidence>
<name>A0A6I6AN81_9PLAN</name>
<proteinExistence type="predicted"/>
<reference evidence="2 3" key="1">
    <citation type="submission" date="2019-09" db="EMBL/GenBank/DDBJ databases">
        <title>Gimesia benthica sp. nov., a novel bacterium isolated from deep-sea water of the Northwest Indian Ocean.</title>
        <authorList>
            <person name="Dai X."/>
        </authorList>
    </citation>
    <scope>NUCLEOTIDE SEQUENCE [LARGE SCALE GENOMIC DNA]</scope>
    <source>
        <strain evidence="2 3">E7</strain>
    </source>
</reference>